<dbReference type="RefSeq" id="WP_130566788.1">
    <property type="nucleotide sequence ID" value="NZ_SHLY01000003.1"/>
</dbReference>
<gene>
    <name evidence="2" type="ORF">EXY25_10850</name>
</gene>
<sequence>MKQGCITITSIFMSGLLTACGGGGGGSDPDPVIQPGPDTQYTGLTTDASITPESASAFIELLLSESDIDNPLDALSSPSANAKATFNEPMPCEMGSGIMSGTLDDETYVGTIKVVFEQCYSDDIAMNGEMEMKIETVDQFNIEPVDYTLTFNPLMVTDSDGESVVMSGSTVVRGDGTCDSSETQNLVLNSSVAGESYFFDNLRTSERCDYSMALPYETVRQELSGDIYLADRGKITLASSDVIMALDVYGFDAPGGAMDLLASGEVTISNSTGALSFTGLFGDETLPDPTVFYVQVKLDQGLDGQNEVDVIVPAWWLEVAAMMDMEDSDGDGMWRGWELAHGLDPTVADGALDSDNDGFTNLQEFVAHTHPMNQSDFPAEEE</sequence>
<comment type="caution">
    <text evidence="2">The sequence shown here is derived from an EMBL/GenBank/DDBJ whole genome shotgun (WGS) entry which is preliminary data.</text>
</comment>
<evidence type="ECO:0008006" key="4">
    <source>
        <dbReference type="Google" id="ProtNLM"/>
    </source>
</evidence>
<feature type="signal peptide" evidence="1">
    <location>
        <begin position="1"/>
        <end position="19"/>
    </location>
</feature>
<dbReference type="EMBL" id="SHLY01000003">
    <property type="protein sequence ID" value="TAA45847.1"/>
    <property type="molecule type" value="Genomic_DNA"/>
</dbReference>
<keyword evidence="1" id="KW-0732">Signal</keyword>
<keyword evidence="3" id="KW-1185">Reference proteome</keyword>
<accession>A0ABY1WPC8</accession>
<dbReference type="PROSITE" id="PS51257">
    <property type="entry name" value="PROKAR_LIPOPROTEIN"/>
    <property type="match status" value="1"/>
</dbReference>
<protein>
    <recommendedName>
        <fullName evidence="4">Lipoprotein</fullName>
    </recommendedName>
</protein>
<organism evidence="2 3">
    <name type="scientific">Corallincola spongiicola</name>
    <dbReference type="NCBI Taxonomy" id="2520508"/>
    <lineage>
        <taxon>Bacteria</taxon>
        <taxon>Pseudomonadati</taxon>
        <taxon>Pseudomonadota</taxon>
        <taxon>Gammaproteobacteria</taxon>
        <taxon>Alteromonadales</taxon>
        <taxon>Psychromonadaceae</taxon>
        <taxon>Corallincola</taxon>
    </lineage>
</organism>
<reference evidence="3" key="1">
    <citation type="submission" date="2019-02" db="EMBL/GenBank/DDBJ databases">
        <title>Draft genome sequence of Muricauda sp. 176CP4-71.</title>
        <authorList>
            <person name="Park J.-S."/>
        </authorList>
    </citation>
    <scope>NUCLEOTIDE SEQUENCE [LARGE SCALE GENOMIC DNA]</scope>
    <source>
        <strain evidence="3">176GS2-150</strain>
    </source>
</reference>
<evidence type="ECO:0000256" key="1">
    <source>
        <dbReference type="SAM" id="SignalP"/>
    </source>
</evidence>
<evidence type="ECO:0000313" key="3">
    <source>
        <dbReference type="Proteomes" id="UP000292544"/>
    </source>
</evidence>
<feature type="chain" id="PRO_5047311045" description="Lipoprotein" evidence="1">
    <location>
        <begin position="20"/>
        <end position="382"/>
    </location>
</feature>
<dbReference type="Proteomes" id="UP000292544">
    <property type="component" value="Unassembled WGS sequence"/>
</dbReference>
<proteinExistence type="predicted"/>
<evidence type="ECO:0000313" key="2">
    <source>
        <dbReference type="EMBL" id="TAA45847.1"/>
    </source>
</evidence>
<name>A0ABY1WPC8_9GAMM</name>